<dbReference type="CDD" id="cd00200">
    <property type="entry name" value="WD40"/>
    <property type="match status" value="2"/>
</dbReference>
<evidence type="ECO:0000313" key="6">
    <source>
        <dbReference type="EMBL" id="CAI3971773.1"/>
    </source>
</evidence>
<dbReference type="PROSITE" id="PS50294">
    <property type="entry name" value="WD_REPEATS_REGION"/>
    <property type="match status" value="7"/>
</dbReference>
<keyword evidence="5" id="KW-1133">Transmembrane helix</keyword>
<dbReference type="InterPro" id="IPR001680">
    <property type="entry name" value="WD40_rpt"/>
</dbReference>
<gene>
    <name evidence="6" type="ORF">C1SCF055_LOCUS363</name>
</gene>
<dbReference type="PRINTS" id="PR00320">
    <property type="entry name" value="GPROTEINBRPT"/>
</dbReference>
<evidence type="ECO:0000256" key="5">
    <source>
        <dbReference type="SAM" id="Phobius"/>
    </source>
</evidence>
<dbReference type="InterPro" id="IPR050505">
    <property type="entry name" value="WDR55/POC1"/>
</dbReference>
<dbReference type="EMBL" id="CAMXCT020000001">
    <property type="protein sequence ID" value="CAL1125148.1"/>
    <property type="molecule type" value="Genomic_DNA"/>
</dbReference>
<evidence type="ECO:0000313" key="7">
    <source>
        <dbReference type="EMBL" id="CAL1125148.1"/>
    </source>
</evidence>
<dbReference type="InterPro" id="IPR011047">
    <property type="entry name" value="Quinoprotein_ADH-like_sf"/>
</dbReference>
<feature type="repeat" description="WD" evidence="3">
    <location>
        <begin position="1078"/>
        <end position="1119"/>
    </location>
</feature>
<dbReference type="InterPro" id="IPR015943">
    <property type="entry name" value="WD40/YVTN_repeat-like_dom_sf"/>
</dbReference>
<keyword evidence="5" id="KW-0812">Transmembrane</keyword>
<dbReference type="InterPro" id="IPR019775">
    <property type="entry name" value="WD40_repeat_CS"/>
</dbReference>
<dbReference type="OrthoDB" id="7875889at2759"/>
<reference evidence="7" key="2">
    <citation type="submission" date="2024-04" db="EMBL/GenBank/DDBJ databases">
        <authorList>
            <person name="Chen Y."/>
            <person name="Shah S."/>
            <person name="Dougan E. K."/>
            <person name="Thang M."/>
            <person name="Chan C."/>
        </authorList>
    </citation>
    <scope>NUCLEOTIDE SEQUENCE [LARGE SCALE GENOMIC DNA]</scope>
</reference>
<dbReference type="PROSITE" id="PS50082">
    <property type="entry name" value="WD_REPEATS_2"/>
    <property type="match status" value="8"/>
</dbReference>
<reference evidence="6" key="1">
    <citation type="submission" date="2022-10" db="EMBL/GenBank/DDBJ databases">
        <authorList>
            <person name="Chen Y."/>
            <person name="Dougan E. K."/>
            <person name="Chan C."/>
            <person name="Rhodes N."/>
            <person name="Thang M."/>
        </authorList>
    </citation>
    <scope>NUCLEOTIDE SEQUENCE</scope>
</reference>
<keyword evidence="2" id="KW-0677">Repeat</keyword>
<protein>
    <submittedName>
        <fullName evidence="8">Uncharacterized WD repeat-containing protein alr2800</fullName>
    </submittedName>
</protein>
<dbReference type="InterPro" id="IPR020472">
    <property type="entry name" value="WD40_PAC1"/>
</dbReference>
<dbReference type="Gene3D" id="2.130.10.10">
    <property type="entry name" value="YVTN repeat-like/Quinoprotein amine dehydrogenase"/>
    <property type="match status" value="7"/>
</dbReference>
<dbReference type="EMBL" id="CAMXCT010000001">
    <property type="protein sequence ID" value="CAI3971773.1"/>
    <property type="molecule type" value="Genomic_DNA"/>
</dbReference>
<feature type="repeat" description="WD" evidence="3">
    <location>
        <begin position="604"/>
        <end position="645"/>
    </location>
</feature>
<dbReference type="PROSITE" id="PS00678">
    <property type="entry name" value="WD_REPEATS_1"/>
    <property type="match status" value="4"/>
</dbReference>
<feature type="repeat" description="WD" evidence="3">
    <location>
        <begin position="977"/>
        <end position="1009"/>
    </location>
</feature>
<dbReference type="Proteomes" id="UP001152797">
    <property type="component" value="Unassembled WGS sequence"/>
</dbReference>
<dbReference type="EMBL" id="CAMXCT030000001">
    <property type="protein sequence ID" value="CAL4759085.1"/>
    <property type="molecule type" value="Genomic_DNA"/>
</dbReference>
<evidence type="ECO:0000256" key="1">
    <source>
        <dbReference type="ARBA" id="ARBA00022574"/>
    </source>
</evidence>
<feature type="repeat" description="WD" evidence="3">
    <location>
        <begin position="444"/>
        <end position="478"/>
    </location>
</feature>
<comment type="caution">
    <text evidence="6">The sequence shown here is derived from an EMBL/GenBank/DDBJ whole genome shotgun (WGS) entry which is preliminary data.</text>
</comment>
<dbReference type="PANTHER" id="PTHR44019">
    <property type="entry name" value="WD REPEAT-CONTAINING PROTEIN 55"/>
    <property type="match status" value="1"/>
</dbReference>
<feature type="region of interest" description="Disordered" evidence="4">
    <location>
        <begin position="874"/>
        <end position="899"/>
    </location>
</feature>
<dbReference type="Pfam" id="PF00400">
    <property type="entry name" value="WD40"/>
    <property type="match status" value="11"/>
</dbReference>
<organism evidence="6">
    <name type="scientific">Cladocopium goreaui</name>
    <dbReference type="NCBI Taxonomy" id="2562237"/>
    <lineage>
        <taxon>Eukaryota</taxon>
        <taxon>Sar</taxon>
        <taxon>Alveolata</taxon>
        <taxon>Dinophyceae</taxon>
        <taxon>Suessiales</taxon>
        <taxon>Symbiodiniaceae</taxon>
        <taxon>Cladocopium</taxon>
    </lineage>
</organism>
<evidence type="ECO:0000256" key="2">
    <source>
        <dbReference type="ARBA" id="ARBA00022737"/>
    </source>
</evidence>
<evidence type="ECO:0000313" key="9">
    <source>
        <dbReference type="Proteomes" id="UP001152797"/>
    </source>
</evidence>
<proteinExistence type="predicted"/>
<evidence type="ECO:0000256" key="3">
    <source>
        <dbReference type="PROSITE-ProRule" id="PRU00221"/>
    </source>
</evidence>
<keyword evidence="9" id="KW-1185">Reference proteome</keyword>
<evidence type="ECO:0000313" key="8">
    <source>
        <dbReference type="EMBL" id="CAL4759085.1"/>
    </source>
</evidence>
<feature type="repeat" description="WD" evidence="3">
    <location>
        <begin position="184"/>
        <end position="225"/>
    </location>
</feature>
<evidence type="ECO:0000256" key="4">
    <source>
        <dbReference type="SAM" id="MobiDB-lite"/>
    </source>
</evidence>
<sequence>MPPEDNDVGAPVLTPEELGLIKLWIDQGATGEVSGQLAPLAWQPLPAGINPIYAVAVTPDGQYAACGRANQIFIYHVPSGQLVERLTDPNLVEAGLYENAGVAHLDIVQSLAFSPDGKTLASGGYRVVKLWKRPDSPMAAEPLVLDYVPRLTAVSPGGKLLATADDAGHLRIVTQGEESKSVELVGHQGTPVALQFTPDGQALITASADGSLRVWNSTDGRLQSRVDTPAPIAAMSLSADGQQMLAAGGDAKLRALSVPNSGVRQLLAATHFSVATASPDGKWLALGNTDGSVRTLSLGDGSELKSWKAHEGAVTALAFSADSGELLTASEDHQLKLWKTGDWSQTSSVELADRLPSAACSLTGTRKFAVGDSQGRVAIWNADTMDAPAALIEGVESAEPTAKIVAMAASGDAATLYVANGVAVRAVATENGEQRYEIDGTGVVNALTLSPDGAVLATAGQDQKIRLWNTSDGKPAAQSVLAGFDAPVTSVAFVNSGQIVAGATNGRVLVLDVATGIASQAFAQHQGNVAFAVAIAGEPPQAVTGAQGHSFMQWPILPHHIATLPSANVAALVPLTGEGMHMVVANKEGLAQQWDLLAGTVVKEYQHGSPITAAAASGDGARLATAGEDQIVRLWNMADGAALAEVRGDQRANREQARLATIVSVAKTKDDAAKKQLEEASKTLEERVAALETANKERDTAIAAAQTAQATDEKAKAEKATAEKLVADTDAASKAAVEAKTAADAVVQKTTEAATAAIETATAAVTAHDQLAAALQSATAAAEKAKAASEAAPEDKQLATLHAAANKTLEGVKGLIAPAMESRQAAEKLAAEKKAAADTAVANQKAAEAKVTETAAAAKEAAEKLAAVTKTAEESQKALTDATAKKDTAERAAGDAEASRARAERLLGTAKEKSAETGVFLASQNELAEAANQEASAGQTVVRSLAFSPDGKQLAAAGENRLVQTYRADNGSPTGVFSGHEAAVNSIEFLDAGRLVSAAADKSIKTWDLTAHWTLAGQIGPPQDTPTAFENSPLSDRVLAIDFSPDGNFLITGGGEPSRSGELKLWNIADGSSKHEFVDAHSDTVFGVAFSDDSRYLATASADKFVKVFDVNSGAEIRSYEGHTHHVLGVDWQYDGTILASCGADNVVKVWNFDTGEQQRTIGGFGKQATSITFVGQAGETLTSAADKTVRLHTVGDGKNIRNFDGGTDYMYSVDVTDNGNLVVGGGADSVLRLWTKGDGKAVASFAPPEEGGSSEQEQLMNRIQCLKYLSVVVALCALVATPAVAAPYTYNINLNQSQLNLTAAGSVLGGVLNVEEQFANTPTRYQGTMVADFPAGPGAGGSITFPGGSSAEADTLRGLFNSQRQVSPGIGGTGGADPANYGLILNAPIDIDLPAIPLPDPIGSIDLGVLDSVQMDIALREVTWDITMALLQTEKGIDANGEFDASGGIGTGVQLGLTSGFIDLTGSLVFRQDNIISYGATLAALTALVAAVPDLGLSVDGNPDGNIFTTEVGLGIGTRLDLSGIPDILTLPNGATDPGSVTYNPVTGASTLTLPVDITLPDLGIPADLLDLDLSFSGQLVGTAIVPEPSSMALGLMGIIGFVVYGVRRRRA</sequence>
<accession>A0A9P1BE40</accession>
<feature type="repeat" description="WD" evidence="3">
    <location>
        <begin position="1120"/>
        <end position="1161"/>
    </location>
</feature>
<feature type="transmembrane region" description="Helical" evidence="5">
    <location>
        <begin position="1269"/>
        <end position="1291"/>
    </location>
</feature>
<feature type="transmembrane region" description="Helical" evidence="5">
    <location>
        <begin position="1476"/>
        <end position="1494"/>
    </location>
</feature>
<dbReference type="SUPFAM" id="SSF50998">
    <property type="entry name" value="Quinoprotein alcohol dehydrogenase-like"/>
    <property type="match status" value="3"/>
</dbReference>
<dbReference type="SMART" id="SM00320">
    <property type="entry name" value="WD40"/>
    <property type="match status" value="17"/>
</dbReference>
<name>A0A9P1BE40_9DINO</name>
<dbReference type="PANTHER" id="PTHR44019:SF8">
    <property type="entry name" value="POC1 CENTRIOLAR PROTEIN HOMOLOG"/>
    <property type="match status" value="1"/>
</dbReference>
<keyword evidence="5" id="KW-0472">Membrane</keyword>
<keyword evidence="1 3" id="KW-0853">WD repeat</keyword>
<feature type="repeat" description="WD" evidence="3">
    <location>
        <begin position="1204"/>
        <end position="1245"/>
    </location>
</feature>
<feature type="transmembrane region" description="Helical" evidence="5">
    <location>
        <begin position="1591"/>
        <end position="1608"/>
    </location>
</feature>
<feature type="compositionally biased region" description="Basic and acidic residues" evidence="4">
    <location>
        <begin position="883"/>
        <end position="899"/>
    </location>
</feature>
<feature type="repeat" description="WD" evidence="3">
    <location>
        <begin position="307"/>
        <end position="348"/>
    </location>
</feature>